<keyword evidence="4" id="KW-0472">Membrane</keyword>
<keyword evidence="1" id="KW-0808">Transferase</keyword>
<proteinExistence type="predicted"/>
<dbReference type="InterPro" id="IPR050482">
    <property type="entry name" value="Sensor_HK_TwoCompSys"/>
</dbReference>
<keyword evidence="2 6" id="KW-0418">Kinase</keyword>
<comment type="caution">
    <text evidence="6">The sequence shown here is derived from an EMBL/GenBank/DDBJ whole genome shotgun (WGS) entry which is preliminary data.</text>
</comment>
<evidence type="ECO:0000256" key="2">
    <source>
        <dbReference type="ARBA" id="ARBA00022777"/>
    </source>
</evidence>
<dbReference type="OrthoDB" id="5241784at2"/>
<feature type="transmembrane region" description="Helical" evidence="4">
    <location>
        <begin position="146"/>
        <end position="168"/>
    </location>
</feature>
<keyword evidence="4" id="KW-1133">Transmembrane helix</keyword>
<dbReference type="Proteomes" id="UP000295444">
    <property type="component" value="Unassembled WGS sequence"/>
</dbReference>
<dbReference type="CDD" id="cd16917">
    <property type="entry name" value="HATPase_UhpB-NarQ-NarX-like"/>
    <property type="match status" value="1"/>
</dbReference>
<keyword evidence="7" id="KW-1185">Reference proteome</keyword>
<dbReference type="GO" id="GO:0016020">
    <property type="term" value="C:membrane"/>
    <property type="evidence" value="ECO:0007669"/>
    <property type="project" value="InterPro"/>
</dbReference>
<evidence type="ECO:0000313" key="6">
    <source>
        <dbReference type="EMBL" id="TDQ01000.1"/>
    </source>
</evidence>
<dbReference type="Gene3D" id="1.20.5.1930">
    <property type="match status" value="1"/>
</dbReference>
<feature type="transmembrane region" description="Helical" evidence="4">
    <location>
        <begin position="49"/>
        <end position="69"/>
    </location>
</feature>
<dbReference type="InterPro" id="IPR036890">
    <property type="entry name" value="HATPase_C_sf"/>
</dbReference>
<gene>
    <name evidence="6" type="ORF">EV186_102867</name>
</gene>
<feature type="transmembrane region" description="Helical" evidence="4">
    <location>
        <begin position="81"/>
        <end position="100"/>
    </location>
</feature>
<name>A0A4R6SHH4_LABRH</name>
<dbReference type="PANTHER" id="PTHR24421">
    <property type="entry name" value="NITRATE/NITRITE SENSOR PROTEIN NARX-RELATED"/>
    <property type="match status" value="1"/>
</dbReference>
<keyword evidence="4" id="KW-0812">Transmembrane</keyword>
<dbReference type="GO" id="GO:0046983">
    <property type="term" value="F:protein dimerization activity"/>
    <property type="evidence" value="ECO:0007669"/>
    <property type="project" value="InterPro"/>
</dbReference>
<reference evidence="6 7" key="1">
    <citation type="submission" date="2019-03" db="EMBL/GenBank/DDBJ databases">
        <title>Genomic Encyclopedia of Type Strains, Phase IV (KMG-IV): sequencing the most valuable type-strain genomes for metagenomic binning, comparative biology and taxonomic classification.</title>
        <authorList>
            <person name="Goeker M."/>
        </authorList>
    </citation>
    <scope>NUCLEOTIDE SEQUENCE [LARGE SCALE GENOMIC DNA]</scope>
    <source>
        <strain evidence="6 7">DSM 45361</strain>
    </source>
</reference>
<organism evidence="6 7">
    <name type="scientific">Labedaea rhizosphaerae</name>
    <dbReference type="NCBI Taxonomy" id="598644"/>
    <lineage>
        <taxon>Bacteria</taxon>
        <taxon>Bacillati</taxon>
        <taxon>Actinomycetota</taxon>
        <taxon>Actinomycetes</taxon>
        <taxon>Pseudonocardiales</taxon>
        <taxon>Pseudonocardiaceae</taxon>
        <taxon>Labedaea</taxon>
    </lineage>
</organism>
<accession>A0A4R6SHH4</accession>
<feature type="transmembrane region" description="Helical" evidence="4">
    <location>
        <begin position="25"/>
        <end position="43"/>
    </location>
</feature>
<keyword evidence="3" id="KW-0902">Two-component regulatory system</keyword>
<dbReference type="Gene3D" id="3.30.565.10">
    <property type="entry name" value="Histidine kinase-like ATPase, C-terminal domain"/>
    <property type="match status" value="1"/>
</dbReference>
<evidence type="ECO:0000256" key="1">
    <source>
        <dbReference type="ARBA" id="ARBA00022679"/>
    </source>
</evidence>
<sequence>MADMTATVDDQCAHRAWWERSGGPFTVLFWTPLLLIAPVNDAIDARLGWLAWLILAAVFALSVGAVLTATWPRVASRPASLAFVAALAAVTVTATVAYSTHWSSLYVTLSVALAVTLEGWAPTAIGVAALVGAATVLGHGGTWGEAGWGCALIVFLSGMGTFAFQRLFAVIAELNRTRTALAEAAVSAERVRFSRDLHDLLGHTLSVIVVKAEATRRLIPRKPDAAEQHARDIEEIGRQALQDVRDAVSGYRAESLAGELDRAGKALAAAGIEVSTCDTDPALPAAVDRLLGWVVREGTTNVIRHSGARECRIVLRHNGDRARLELTDDGVGGQPAGGGSGLVGLRERVGAMGGSLEAGPAERGFRLSVDVPVS</sequence>
<dbReference type="SUPFAM" id="SSF55874">
    <property type="entry name" value="ATPase domain of HSP90 chaperone/DNA topoisomerase II/histidine kinase"/>
    <property type="match status" value="1"/>
</dbReference>
<dbReference type="GO" id="GO:0000155">
    <property type="term" value="F:phosphorelay sensor kinase activity"/>
    <property type="evidence" value="ECO:0007669"/>
    <property type="project" value="InterPro"/>
</dbReference>
<protein>
    <submittedName>
        <fullName evidence="6">Two-component system sensor histidine kinase DesK</fullName>
    </submittedName>
</protein>
<dbReference type="AlphaFoldDB" id="A0A4R6SHH4"/>
<dbReference type="InterPro" id="IPR011712">
    <property type="entry name" value="Sig_transdc_His_kin_sub3_dim/P"/>
</dbReference>
<dbReference type="PANTHER" id="PTHR24421:SF63">
    <property type="entry name" value="SENSOR HISTIDINE KINASE DESK"/>
    <property type="match status" value="1"/>
</dbReference>
<dbReference type="EMBL" id="SNXZ01000002">
    <property type="protein sequence ID" value="TDQ01000.1"/>
    <property type="molecule type" value="Genomic_DNA"/>
</dbReference>
<dbReference type="Pfam" id="PF07730">
    <property type="entry name" value="HisKA_3"/>
    <property type="match status" value="1"/>
</dbReference>
<evidence type="ECO:0000259" key="5">
    <source>
        <dbReference type="Pfam" id="PF07730"/>
    </source>
</evidence>
<evidence type="ECO:0000313" key="7">
    <source>
        <dbReference type="Proteomes" id="UP000295444"/>
    </source>
</evidence>
<feature type="domain" description="Signal transduction histidine kinase subgroup 3 dimerisation and phosphoacceptor" evidence="5">
    <location>
        <begin position="189"/>
        <end position="254"/>
    </location>
</feature>
<evidence type="ECO:0000256" key="3">
    <source>
        <dbReference type="ARBA" id="ARBA00023012"/>
    </source>
</evidence>
<feature type="transmembrane region" description="Helical" evidence="4">
    <location>
        <begin position="120"/>
        <end position="139"/>
    </location>
</feature>
<evidence type="ECO:0000256" key="4">
    <source>
        <dbReference type="SAM" id="Phobius"/>
    </source>
</evidence>